<sequence length="194" mass="21904">MAGQNGKTTREAMLEAAQDILADSGLEALNSNAVVEKAGVTPPTFYHYFPNKHAVLRELGMRMMDAQNEVLRADTGLMISTEAELEAACFNSIQKSYEMTRAFRGGYALLVSLRAVPELKEVRLNSHAEMAELLTNYMIEQKLCDDFDAVVVRARLGVEMRYAAIEMLFETNFRHEQTVLEYTAKALTRVYDFF</sequence>
<evidence type="ECO:0000256" key="3">
    <source>
        <dbReference type="ARBA" id="ARBA00023163"/>
    </source>
</evidence>
<protein>
    <recommendedName>
        <fullName evidence="5">HTH tetR-type domain-containing protein</fullName>
    </recommendedName>
</protein>
<accession>A0A062UAN6</accession>
<name>A0A062UAN6_9PROT</name>
<keyword evidence="1" id="KW-0805">Transcription regulation</keyword>
<gene>
    <name evidence="6" type="ORF">HY29_16655</name>
</gene>
<keyword evidence="3" id="KW-0804">Transcription</keyword>
<dbReference type="eggNOG" id="COG1309">
    <property type="taxonomic scope" value="Bacteria"/>
</dbReference>
<dbReference type="InterPro" id="IPR009057">
    <property type="entry name" value="Homeodomain-like_sf"/>
</dbReference>
<dbReference type="PATRIC" id="fig|1280946.3.peg.2489"/>
<feature type="domain" description="HTH tetR-type" evidence="5">
    <location>
        <begin position="7"/>
        <end position="67"/>
    </location>
</feature>
<dbReference type="GO" id="GO:0000976">
    <property type="term" value="F:transcription cis-regulatory region binding"/>
    <property type="evidence" value="ECO:0007669"/>
    <property type="project" value="TreeGrafter"/>
</dbReference>
<dbReference type="PANTHER" id="PTHR30055">
    <property type="entry name" value="HTH-TYPE TRANSCRIPTIONAL REGULATOR RUTR"/>
    <property type="match status" value="1"/>
</dbReference>
<evidence type="ECO:0000259" key="5">
    <source>
        <dbReference type="PROSITE" id="PS50977"/>
    </source>
</evidence>
<evidence type="ECO:0000256" key="2">
    <source>
        <dbReference type="ARBA" id="ARBA00023125"/>
    </source>
</evidence>
<keyword evidence="7" id="KW-1185">Reference proteome</keyword>
<evidence type="ECO:0000256" key="4">
    <source>
        <dbReference type="PROSITE-ProRule" id="PRU00335"/>
    </source>
</evidence>
<evidence type="ECO:0000313" key="7">
    <source>
        <dbReference type="Proteomes" id="UP000027037"/>
    </source>
</evidence>
<reference evidence="6 7" key="1">
    <citation type="journal article" date="2014" name="Antonie Van Leeuwenhoek">
        <title>Hyphomonas beringensis sp. nov. and Hyphomonas chukchiensis sp. nov., isolated from surface seawater of the Bering Sea and Chukchi Sea.</title>
        <authorList>
            <person name="Li C."/>
            <person name="Lai Q."/>
            <person name="Li G."/>
            <person name="Dong C."/>
            <person name="Wang J."/>
            <person name="Liao Y."/>
            <person name="Shao Z."/>
        </authorList>
    </citation>
    <scope>NUCLEOTIDE SEQUENCE [LARGE SCALE GENOMIC DNA]</scope>
    <source>
        <strain evidence="6 7">25B14_1</strain>
    </source>
</reference>
<comment type="caution">
    <text evidence="6">The sequence shown here is derived from an EMBL/GenBank/DDBJ whole genome shotgun (WGS) entry which is preliminary data.</text>
</comment>
<feature type="DNA-binding region" description="H-T-H motif" evidence="4">
    <location>
        <begin position="30"/>
        <end position="49"/>
    </location>
</feature>
<dbReference type="SUPFAM" id="SSF46689">
    <property type="entry name" value="Homeodomain-like"/>
    <property type="match status" value="1"/>
</dbReference>
<dbReference type="PRINTS" id="PR00455">
    <property type="entry name" value="HTHTETR"/>
</dbReference>
<keyword evidence="2 4" id="KW-0238">DNA-binding</keyword>
<dbReference type="PROSITE" id="PS50977">
    <property type="entry name" value="HTH_TETR_2"/>
    <property type="match status" value="1"/>
</dbReference>
<dbReference type="Gene3D" id="1.10.357.10">
    <property type="entry name" value="Tetracycline Repressor, domain 2"/>
    <property type="match status" value="1"/>
</dbReference>
<organism evidence="6 7">
    <name type="scientific">Hyphomonas beringensis</name>
    <dbReference type="NCBI Taxonomy" id="1280946"/>
    <lineage>
        <taxon>Bacteria</taxon>
        <taxon>Pseudomonadati</taxon>
        <taxon>Pseudomonadota</taxon>
        <taxon>Alphaproteobacteria</taxon>
        <taxon>Hyphomonadales</taxon>
        <taxon>Hyphomonadaceae</taxon>
        <taxon>Hyphomonas</taxon>
    </lineage>
</organism>
<proteinExistence type="predicted"/>
<dbReference type="RefSeq" id="WP_051601472.1">
    <property type="nucleotide sequence ID" value="NZ_AWFF01000049.1"/>
</dbReference>
<dbReference type="EMBL" id="AWFF01000049">
    <property type="protein sequence ID" value="KCZ53649.1"/>
    <property type="molecule type" value="Genomic_DNA"/>
</dbReference>
<evidence type="ECO:0000313" key="6">
    <source>
        <dbReference type="EMBL" id="KCZ53649.1"/>
    </source>
</evidence>
<dbReference type="PANTHER" id="PTHR30055:SF234">
    <property type="entry name" value="HTH-TYPE TRANSCRIPTIONAL REGULATOR BETI"/>
    <property type="match status" value="1"/>
</dbReference>
<dbReference type="InterPro" id="IPR050109">
    <property type="entry name" value="HTH-type_TetR-like_transc_reg"/>
</dbReference>
<evidence type="ECO:0000256" key="1">
    <source>
        <dbReference type="ARBA" id="ARBA00023015"/>
    </source>
</evidence>
<dbReference type="OrthoDB" id="7465645at2"/>
<dbReference type="STRING" id="1280946.HY29_16655"/>
<dbReference type="GO" id="GO:0003700">
    <property type="term" value="F:DNA-binding transcription factor activity"/>
    <property type="evidence" value="ECO:0007669"/>
    <property type="project" value="TreeGrafter"/>
</dbReference>
<dbReference type="InterPro" id="IPR001647">
    <property type="entry name" value="HTH_TetR"/>
</dbReference>
<dbReference type="AlphaFoldDB" id="A0A062UAN6"/>
<dbReference type="Pfam" id="PF00440">
    <property type="entry name" value="TetR_N"/>
    <property type="match status" value="1"/>
</dbReference>
<dbReference type="Proteomes" id="UP000027037">
    <property type="component" value="Unassembled WGS sequence"/>
</dbReference>